<dbReference type="Gene3D" id="1.10.3130.20">
    <property type="entry name" value="Phycobilisome linker domain"/>
    <property type="match status" value="1"/>
</dbReference>
<proteinExistence type="inferred from homology"/>
<evidence type="ECO:0000256" key="5">
    <source>
        <dbReference type="ARBA" id="ARBA00023136"/>
    </source>
</evidence>
<protein>
    <submittedName>
        <fullName evidence="9">Phycobilisome rod-core linker polypeptide</fullName>
    </submittedName>
</protein>
<evidence type="ECO:0000256" key="7">
    <source>
        <dbReference type="SAM" id="Phobius"/>
    </source>
</evidence>
<evidence type="ECO:0000313" key="9">
    <source>
        <dbReference type="EMBL" id="MBW4434502.1"/>
    </source>
</evidence>
<dbReference type="GO" id="GO:0030089">
    <property type="term" value="C:phycobilisome"/>
    <property type="evidence" value="ECO:0007669"/>
    <property type="project" value="UniProtKB-UniRule"/>
</dbReference>
<evidence type="ECO:0000256" key="1">
    <source>
        <dbReference type="ARBA" id="ARBA00004308"/>
    </source>
</evidence>
<evidence type="ECO:0000256" key="6">
    <source>
        <dbReference type="PROSITE-ProRule" id="PRU00775"/>
    </source>
</evidence>
<dbReference type="PROSITE" id="PS51445">
    <property type="entry name" value="PBS_LINKER"/>
    <property type="match status" value="1"/>
</dbReference>
<dbReference type="PANTHER" id="PTHR34011">
    <property type="entry name" value="PHYCOBILISOME 32.1 KDA LINKER POLYPEPTIDE, PHYCOCYANIN-ASSOCIATED, ROD 2-RELATED"/>
    <property type="match status" value="1"/>
</dbReference>
<dbReference type="InterPro" id="IPR038255">
    <property type="entry name" value="PBS_linker_sf"/>
</dbReference>
<keyword evidence="3 6" id="KW-0605">Phycobilisome</keyword>
<reference evidence="9" key="2">
    <citation type="journal article" date="2022" name="Microbiol. Resour. Announc.">
        <title>Metagenome Sequencing to Explore Phylogenomics of Terrestrial Cyanobacteria.</title>
        <authorList>
            <person name="Ward R.D."/>
            <person name="Stajich J.E."/>
            <person name="Johansen J.R."/>
            <person name="Huntemann M."/>
            <person name="Clum A."/>
            <person name="Foster B."/>
            <person name="Foster B."/>
            <person name="Roux S."/>
            <person name="Palaniappan K."/>
            <person name="Varghese N."/>
            <person name="Mukherjee S."/>
            <person name="Reddy T.B.K."/>
            <person name="Daum C."/>
            <person name="Copeland A."/>
            <person name="Chen I.A."/>
            <person name="Ivanova N.N."/>
            <person name="Kyrpides N.C."/>
            <person name="Shapiro N."/>
            <person name="Eloe-Fadrosh E.A."/>
            <person name="Pietrasiak N."/>
        </authorList>
    </citation>
    <scope>NUCLEOTIDE SEQUENCE</scope>
    <source>
        <strain evidence="9">HA4357-MV3</strain>
    </source>
</reference>
<keyword evidence="7" id="KW-0812">Transmembrane</keyword>
<name>A0A9E3LV46_9NOST</name>
<evidence type="ECO:0000256" key="4">
    <source>
        <dbReference type="ARBA" id="ARBA00023078"/>
    </source>
</evidence>
<feature type="transmembrane region" description="Helical" evidence="7">
    <location>
        <begin position="217"/>
        <end position="239"/>
    </location>
</feature>
<evidence type="ECO:0000259" key="8">
    <source>
        <dbReference type="PROSITE" id="PS51445"/>
    </source>
</evidence>
<reference evidence="9" key="1">
    <citation type="submission" date="2021-05" db="EMBL/GenBank/DDBJ databases">
        <authorList>
            <person name="Pietrasiak N."/>
            <person name="Ward R."/>
            <person name="Stajich J.E."/>
            <person name="Kurbessoian T."/>
        </authorList>
    </citation>
    <scope>NUCLEOTIDE SEQUENCE</scope>
    <source>
        <strain evidence="9">HA4357-MV3</strain>
    </source>
</reference>
<dbReference type="EMBL" id="JAHHHW010000133">
    <property type="protein sequence ID" value="MBW4434502.1"/>
    <property type="molecule type" value="Genomic_DNA"/>
</dbReference>
<dbReference type="GO" id="GO:0015979">
    <property type="term" value="P:photosynthesis"/>
    <property type="evidence" value="ECO:0007669"/>
    <property type="project" value="InterPro"/>
</dbReference>
<evidence type="ECO:0000256" key="2">
    <source>
        <dbReference type="ARBA" id="ARBA00022549"/>
    </source>
</evidence>
<dbReference type="InterPro" id="IPR001297">
    <property type="entry name" value="PBS_linker_dom"/>
</dbReference>
<sequence>MALPLHEYKPTTQNQRVRSFGTADLNDDTPYLYRLENANSSSEIEALIWAAYRQVFNEQEILHFNRQIALETQLKNRSITVRDFIRGLAKSERFYQLIVAANNNYRLVGMCFKRLLGRNPYNRDEEIAWSIQIATRGWGGFVDALIDSQEYEQAFGENTVPYQRKRMSTDRPFSFTPRYGADYRDKTSMIQNGWVHHSEWYGFLNPSPYPQKVDWRVISAVIVGLSGAIALLVVLNWFVNSSAL</sequence>
<dbReference type="Pfam" id="PF00427">
    <property type="entry name" value="PBS_linker_poly"/>
    <property type="match status" value="1"/>
</dbReference>
<comment type="caution">
    <text evidence="9">The sequence shown here is derived from an EMBL/GenBank/DDBJ whole genome shotgun (WGS) entry which is preliminary data.</text>
</comment>
<keyword evidence="5 7" id="KW-0472">Membrane</keyword>
<keyword evidence="2" id="KW-0042">Antenna complex</keyword>
<keyword evidence="7" id="KW-1133">Transmembrane helix</keyword>
<comment type="subcellular location">
    <subcellularLocation>
        <location evidence="1">Endomembrane system</location>
    </subcellularLocation>
</comment>
<organism evidence="9 10">
    <name type="scientific">Pelatocladus maniniholoensis HA4357-MV3</name>
    <dbReference type="NCBI Taxonomy" id="1117104"/>
    <lineage>
        <taxon>Bacteria</taxon>
        <taxon>Bacillati</taxon>
        <taxon>Cyanobacteriota</taxon>
        <taxon>Cyanophyceae</taxon>
        <taxon>Nostocales</taxon>
        <taxon>Nostocaceae</taxon>
        <taxon>Pelatocladus</taxon>
    </lineage>
</organism>
<feature type="domain" description="PBS-linker" evidence="8">
    <location>
        <begin position="11"/>
        <end position="191"/>
    </location>
</feature>
<comment type="similarity">
    <text evidence="6">Belongs to the phycobilisome linker protein family.</text>
</comment>
<keyword evidence="4" id="KW-0793">Thylakoid</keyword>
<accession>A0A9E3LV46</accession>
<evidence type="ECO:0000256" key="3">
    <source>
        <dbReference type="ARBA" id="ARBA00022738"/>
    </source>
</evidence>
<evidence type="ECO:0000313" key="10">
    <source>
        <dbReference type="Proteomes" id="UP000813215"/>
    </source>
</evidence>
<dbReference type="GO" id="GO:0012505">
    <property type="term" value="C:endomembrane system"/>
    <property type="evidence" value="ECO:0007669"/>
    <property type="project" value="UniProtKB-SubCell"/>
</dbReference>
<dbReference type="AlphaFoldDB" id="A0A9E3LV46"/>
<gene>
    <name evidence="9" type="ORF">KME28_23000</name>
</gene>
<dbReference type="Proteomes" id="UP000813215">
    <property type="component" value="Unassembled WGS sequence"/>
</dbReference>